<dbReference type="AlphaFoldDB" id="A0A9D4KIG2"/>
<protein>
    <submittedName>
        <fullName evidence="1">Uncharacterized protein</fullName>
    </submittedName>
</protein>
<name>A0A9D4KIG2_DREPO</name>
<keyword evidence="2" id="KW-1185">Reference proteome</keyword>
<organism evidence="1 2">
    <name type="scientific">Dreissena polymorpha</name>
    <name type="common">Zebra mussel</name>
    <name type="synonym">Mytilus polymorpha</name>
    <dbReference type="NCBI Taxonomy" id="45954"/>
    <lineage>
        <taxon>Eukaryota</taxon>
        <taxon>Metazoa</taxon>
        <taxon>Spiralia</taxon>
        <taxon>Lophotrochozoa</taxon>
        <taxon>Mollusca</taxon>
        <taxon>Bivalvia</taxon>
        <taxon>Autobranchia</taxon>
        <taxon>Heteroconchia</taxon>
        <taxon>Euheterodonta</taxon>
        <taxon>Imparidentia</taxon>
        <taxon>Neoheterodontei</taxon>
        <taxon>Myida</taxon>
        <taxon>Dreissenoidea</taxon>
        <taxon>Dreissenidae</taxon>
        <taxon>Dreissena</taxon>
    </lineage>
</organism>
<sequence>MPLTTVCLQFATEINPNGTAKLKSRDISKRSLSTAYTTVPMYGEGPGRLIFPAPPEYAIEEKKTVLLYAG</sequence>
<gene>
    <name evidence="1" type="ORF">DPMN_113574</name>
</gene>
<evidence type="ECO:0000313" key="1">
    <source>
        <dbReference type="EMBL" id="KAH3840130.1"/>
    </source>
</evidence>
<dbReference type="EMBL" id="JAIWYP010000004">
    <property type="protein sequence ID" value="KAH3840130.1"/>
    <property type="molecule type" value="Genomic_DNA"/>
</dbReference>
<accession>A0A9D4KIG2</accession>
<evidence type="ECO:0000313" key="2">
    <source>
        <dbReference type="Proteomes" id="UP000828390"/>
    </source>
</evidence>
<reference evidence="1" key="1">
    <citation type="journal article" date="2019" name="bioRxiv">
        <title>The Genome of the Zebra Mussel, Dreissena polymorpha: A Resource for Invasive Species Research.</title>
        <authorList>
            <person name="McCartney M.A."/>
            <person name="Auch B."/>
            <person name="Kono T."/>
            <person name="Mallez S."/>
            <person name="Zhang Y."/>
            <person name="Obille A."/>
            <person name="Becker A."/>
            <person name="Abrahante J.E."/>
            <person name="Garbe J."/>
            <person name="Badalamenti J.P."/>
            <person name="Herman A."/>
            <person name="Mangelson H."/>
            <person name="Liachko I."/>
            <person name="Sullivan S."/>
            <person name="Sone E.D."/>
            <person name="Koren S."/>
            <person name="Silverstein K.A.T."/>
            <person name="Beckman K.B."/>
            <person name="Gohl D.M."/>
        </authorList>
    </citation>
    <scope>NUCLEOTIDE SEQUENCE</scope>
    <source>
        <strain evidence="1">Duluth1</strain>
        <tissue evidence="1">Whole animal</tissue>
    </source>
</reference>
<proteinExistence type="predicted"/>
<reference evidence="1" key="2">
    <citation type="submission" date="2020-11" db="EMBL/GenBank/DDBJ databases">
        <authorList>
            <person name="McCartney M.A."/>
            <person name="Auch B."/>
            <person name="Kono T."/>
            <person name="Mallez S."/>
            <person name="Becker A."/>
            <person name="Gohl D.M."/>
            <person name="Silverstein K.A.T."/>
            <person name="Koren S."/>
            <person name="Bechman K.B."/>
            <person name="Herman A."/>
            <person name="Abrahante J.E."/>
            <person name="Garbe J."/>
        </authorList>
    </citation>
    <scope>NUCLEOTIDE SEQUENCE</scope>
    <source>
        <strain evidence="1">Duluth1</strain>
        <tissue evidence="1">Whole animal</tissue>
    </source>
</reference>
<dbReference type="Proteomes" id="UP000828390">
    <property type="component" value="Unassembled WGS sequence"/>
</dbReference>
<comment type="caution">
    <text evidence="1">The sequence shown here is derived from an EMBL/GenBank/DDBJ whole genome shotgun (WGS) entry which is preliminary data.</text>
</comment>